<dbReference type="Gene3D" id="3.80.10.10">
    <property type="entry name" value="Ribonuclease Inhibitor"/>
    <property type="match status" value="2"/>
</dbReference>
<dbReference type="PANTHER" id="PTHR13382">
    <property type="entry name" value="MITOCHONDRIAL ATP SYNTHASE COUPLING FACTOR B"/>
    <property type="match status" value="1"/>
</dbReference>
<reference evidence="3 4" key="1">
    <citation type="journal article" date="2024" name="Nat. Commun.">
        <title>Phylogenomics reveals the evolutionary origins of lichenization in chlorophyte algae.</title>
        <authorList>
            <person name="Puginier C."/>
            <person name="Libourel C."/>
            <person name="Otte J."/>
            <person name="Skaloud P."/>
            <person name="Haon M."/>
            <person name="Grisel S."/>
            <person name="Petersen M."/>
            <person name="Berrin J.G."/>
            <person name="Delaux P.M."/>
            <person name="Dal Grande F."/>
            <person name="Keller J."/>
        </authorList>
    </citation>
    <scope>NUCLEOTIDE SEQUENCE [LARGE SCALE GENOMIC DNA]</scope>
    <source>
        <strain evidence="3 4">SAG 245.80</strain>
    </source>
</reference>
<dbReference type="AlphaFoldDB" id="A0AAW1S6Q6"/>
<name>A0AAW1S6Q6_9CHLO</name>
<feature type="region of interest" description="Disordered" evidence="2">
    <location>
        <begin position="1"/>
        <end position="21"/>
    </location>
</feature>
<organism evidence="3 4">
    <name type="scientific">Elliptochloris bilobata</name>
    <dbReference type="NCBI Taxonomy" id="381761"/>
    <lineage>
        <taxon>Eukaryota</taxon>
        <taxon>Viridiplantae</taxon>
        <taxon>Chlorophyta</taxon>
        <taxon>core chlorophytes</taxon>
        <taxon>Trebouxiophyceae</taxon>
        <taxon>Trebouxiophyceae incertae sedis</taxon>
        <taxon>Elliptochloris clade</taxon>
        <taxon>Elliptochloris</taxon>
    </lineage>
</organism>
<dbReference type="InterPro" id="IPR036047">
    <property type="entry name" value="F-box-like_dom_sf"/>
</dbReference>
<dbReference type="InterPro" id="IPR050648">
    <property type="entry name" value="F-box_LRR-repeat"/>
</dbReference>
<dbReference type="InterPro" id="IPR032675">
    <property type="entry name" value="LRR_dom_sf"/>
</dbReference>
<evidence type="ECO:0000313" key="4">
    <source>
        <dbReference type="Proteomes" id="UP001445335"/>
    </source>
</evidence>
<gene>
    <name evidence="3" type="ORF">WJX81_001509</name>
</gene>
<protein>
    <recommendedName>
        <fullName evidence="5">F-box domain-containing protein</fullName>
    </recommendedName>
</protein>
<comment type="subcellular location">
    <subcellularLocation>
        <location evidence="1">Cytoplasm</location>
        <location evidence="1">Cytoskeleton</location>
        <location evidence="1">Cilium axoneme</location>
    </subcellularLocation>
</comment>
<evidence type="ECO:0000256" key="2">
    <source>
        <dbReference type="SAM" id="MobiDB-lite"/>
    </source>
</evidence>
<accession>A0AAW1S6Q6</accession>
<evidence type="ECO:0000313" key="3">
    <source>
        <dbReference type="EMBL" id="KAK9841964.1"/>
    </source>
</evidence>
<comment type="caution">
    <text evidence="3">The sequence shown here is derived from an EMBL/GenBank/DDBJ whole genome shotgun (WGS) entry which is preliminary data.</text>
</comment>
<evidence type="ECO:0008006" key="5">
    <source>
        <dbReference type="Google" id="ProtNLM"/>
    </source>
</evidence>
<proteinExistence type="predicted"/>
<keyword evidence="4" id="KW-1185">Reference proteome</keyword>
<dbReference type="Proteomes" id="UP001445335">
    <property type="component" value="Unassembled WGS sequence"/>
</dbReference>
<dbReference type="SUPFAM" id="SSF52047">
    <property type="entry name" value="RNI-like"/>
    <property type="match status" value="1"/>
</dbReference>
<evidence type="ECO:0000256" key="1">
    <source>
        <dbReference type="ARBA" id="ARBA00004430"/>
    </source>
</evidence>
<dbReference type="SUPFAM" id="SSF81383">
    <property type="entry name" value="F-box domain"/>
    <property type="match status" value="1"/>
</dbReference>
<dbReference type="GO" id="GO:0005930">
    <property type="term" value="C:axoneme"/>
    <property type="evidence" value="ECO:0007669"/>
    <property type="project" value="UniProtKB-SubCell"/>
</dbReference>
<dbReference type="EMBL" id="JALJOU010000009">
    <property type="protein sequence ID" value="KAK9841964.1"/>
    <property type="molecule type" value="Genomic_DNA"/>
</dbReference>
<sequence>MSVDNSGGQASRAATTESGTFSAGPCAWSLLPADCQRQVWARLSAHDLARCARTSRDFAAHVAERRSAARSIVLPPGLSPAAVCGYVAAYAGAGEVSLRRCNLHLLQPHQLQVLWASLAAGSAARATGVPVSAVDATSCFGLSDDDVADLCAALPDLRRFVVPNCPMESGFEAAKAAHAPEVPAAAAGGGNSGGGGLQEVCVDGCGDVRDAGVQALLRGGASARTLTLLSISRLDGITRAALELNPRGVLRVLRACGCKRLDRVQMQLPPASPLEELRLAGCANLHMVVLSAPRLLDLNVSSCAKLTTLSLATPSLRTLLATGCKTLRGLGGAFPALRELNVFGCRQLETEALERALEGTPFLERLDVNGCIALGRLAPPQCMCLRTIIATGCTSLRTVSCPSDALRSLALHACAELVDVRLSTTQLRQLDLGNCGKLARLAMPLLEAPAAQLRAAAEAAPEV</sequence>